<feature type="modified residue" description="Phosphohistidine; by HPr" evidence="5">
    <location>
        <position position="79"/>
    </location>
</feature>
<dbReference type="InterPro" id="IPR003188">
    <property type="entry name" value="PTS_IIA_lac/cel"/>
</dbReference>
<evidence type="ECO:0000313" key="7">
    <source>
        <dbReference type="Proteomes" id="UP001230220"/>
    </source>
</evidence>
<evidence type="ECO:0000256" key="3">
    <source>
        <dbReference type="ARBA" id="ARBA00022679"/>
    </source>
</evidence>
<dbReference type="Gene3D" id="1.20.58.80">
    <property type="entry name" value="Phosphotransferase system, lactose/cellobiose-type IIA subunit"/>
    <property type="match status" value="1"/>
</dbReference>
<gene>
    <name evidence="6" type="ORF">J2S15_000988</name>
</gene>
<dbReference type="CDD" id="cd00215">
    <property type="entry name" value="PTS_IIA_lac"/>
    <property type="match status" value="1"/>
</dbReference>
<keyword evidence="7" id="KW-1185">Reference proteome</keyword>
<dbReference type="PROSITE" id="PS51095">
    <property type="entry name" value="PTS_EIIA_TYPE_3"/>
    <property type="match status" value="1"/>
</dbReference>
<reference evidence="6 7" key="1">
    <citation type="submission" date="2023-07" db="EMBL/GenBank/DDBJ databases">
        <title>Genomic Encyclopedia of Type Strains, Phase IV (KMG-IV): sequencing the most valuable type-strain genomes for metagenomic binning, comparative biology and taxonomic classification.</title>
        <authorList>
            <person name="Goeker M."/>
        </authorList>
    </citation>
    <scope>NUCLEOTIDE SEQUENCE [LARGE SCALE GENOMIC DNA]</scope>
    <source>
        <strain evidence="6 7">DSM 16784</strain>
    </source>
</reference>
<dbReference type="RefSeq" id="WP_307406002.1">
    <property type="nucleotide sequence ID" value="NZ_JAUSUR010000001.1"/>
</dbReference>
<evidence type="ECO:0000313" key="6">
    <source>
        <dbReference type="EMBL" id="MDQ0360257.1"/>
    </source>
</evidence>
<dbReference type="PANTHER" id="PTHR34382:SF7">
    <property type="entry name" value="PTS SYSTEM N,N'-DIACETYLCHITOBIOSE-SPECIFIC EIIA COMPONENT"/>
    <property type="match status" value="1"/>
</dbReference>
<sequence length="104" mass="11390">MDENSATDLVSMSIIANSGDARSFAFRALEEAKAGNIDEAEELLKKSDEAATLAHKAQTDLLFAEANGDKQDINVLLIHSQDHLMTSMLAAELIKEIILLYKNK</sequence>
<keyword evidence="3" id="KW-0808">Transferase</keyword>
<evidence type="ECO:0000256" key="2">
    <source>
        <dbReference type="ARBA" id="ARBA00022597"/>
    </source>
</evidence>
<organism evidence="6 7">
    <name type="scientific">Breznakia pachnodae</name>
    <dbReference type="NCBI Taxonomy" id="265178"/>
    <lineage>
        <taxon>Bacteria</taxon>
        <taxon>Bacillati</taxon>
        <taxon>Bacillota</taxon>
        <taxon>Erysipelotrichia</taxon>
        <taxon>Erysipelotrichales</taxon>
        <taxon>Erysipelotrichaceae</taxon>
        <taxon>Breznakia</taxon>
    </lineage>
</organism>
<comment type="caution">
    <text evidence="6">The sequence shown here is derived from an EMBL/GenBank/DDBJ whole genome shotgun (WGS) entry which is preliminary data.</text>
</comment>
<evidence type="ECO:0000256" key="5">
    <source>
        <dbReference type="PROSITE-ProRule" id="PRU00418"/>
    </source>
</evidence>
<dbReference type="EMBL" id="JAUSUR010000001">
    <property type="protein sequence ID" value="MDQ0360257.1"/>
    <property type="molecule type" value="Genomic_DNA"/>
</dbReference>
<dbReference type="InterPro" id="IPR036542">
    <property type="entry name" value="PTS_IIA_lac/cel_sf"/>
</dbReference>
<dbReference type="Proteomes" id="UP001230220">
    <property type="component" value="Unassembled WGS sequence"/>
</dbReference>
<evidence type="ECO:0000256" key="1">
    <source>
        <dbReference type="ARBA" id="ARBA00022448"/>
    </source>
</evidence>
<keyword evidence="2" id="KW-0762">Sugar transport</keyword>
<dbReference type="PIRSF" id="PIRSF000699">
    <property type="entry name" value="PTS_IILac_III"/>
    <property type="match status" value="1"/>
</dbReference>
<proteinExistence type="predicted"/>
<keyword evidence="4" id="KW-0598">Phosphotransferase system</keyword>
<dbReference type="Pfam" id="PF02255">
    <property type="entry name" value="PTS_IIA"/>
    <property type="match status" value="1"/>
</dbReference>
<dbReference type="SUPFAM" id="SSF46973">
    <property type="entry name" value="Enzyme IIa from lactose specific PTS, IIa-lac"/>
    <property type="match status" value="1"/>
</dbReference>
<accession>A0ABU0E039</accession>
<evidence type="ECO:0000256" key="4">
    <source>
        <dbReference type="ARBA" id="ARBA00022683"/>
    </source>
</evidence>
<keyword evidence="1" id="KW-0813">Transport</keyword>
<dbReference type="PANTHER" id="PTHR34382">
    <property type="entry name" value="PTS SYSTEM N,N'-DIACETYLCHITOBIOSE-SPECIFIC EIIA COMPONENT"/>
    <property type="match status" value="1"/>
</dbReference>
<protein>
    <submittedName>
        <fullName evidence="6">PTS system cellobiose-specific IIA component</fullName>
    </submittedName>
</protein>
<name>A0ABU0E039_9FIRM</name>